<dbReference type="GO" id="GO:0030117">
    <property type="term" value="C:membrane coat"/>
    <property type="evidence" value="ECO:0007669"/>
    <property type="project" value="InterPro"/>
</dbReference>
<dbReference type="InterPro" id="IPR011989">
    <property type="entry name" value="ARM-like"/>
</dbReference>
<dbReference type="GO" id="GO:0016192">
    <property type="term" value="P:vesicle-mediated transport"/>
    <property type="evidence" value="ECO:0007669"/>
    <property type="project" value="InterPro"/>
</dbReference>
<gene>
    <name evidence="8" type="ORF">MIND_00325400</name>
</gene>
<evidence type="ECO:0000256" key="6">
    <source>
        <dbReference type="SAM" id="MobiDB-lite"/>
    </source>
</evidence>
<evidence type="ECO:0000259" key="7">
    <source>
        <dbReference type="Pfam" id="PF01602"/>
    </source>
</evidence>
<evidence type="ECO:0000313" key="8">
    <source>
        <dbReference type="EMBL" id="KAF7309545.1"/>
    </source>
</evidence>
<keyword evidence="4" id="KW-0653">Protein transport</keyword>
<sequence length="742" mass="82651">MSAVYLNTISENASRLGMRLHESFSEHTRDLSITRGSSLYLEPDDKGKNIRKQLDSSSDREKLDAMKRLIALISKGRNVSEYFAQVVKNVASQNLEIRKLVYIYLLRYAEQEPDLALLSINTFQKDLTDSNPLIRAMALRVLSGIKVPMIGSIVILAIKKCAADMSPYVRKAAALAIPKCNELDSSHVTALIEIISTLLRDRSPLSIGSVAVAFEAVIPTRLDMLHQQYRRLCRMLVDVDEWGQISLLNLLLRYARTMLTRPNEDEIDVDIKLLLTSAEPLFQSRNAAVVLAVTRVFYYASPPSYHPRVVQPLLRLLHTSREIERVVLGYLFALARVRPALFAPHYLQFLVRTDDLGRVKQDKIKLLLIVATQETYQSILREFIDYADDPDDEVVRAAIRAVGKCAQENPDSTPQCLTALITMLNNPRGNSAVLVLKHLVQSHLTNSTSGLPLDIISNLARRVEDIRHSQARACVIWLVGQYSESGQPGAGISGIVDWAPDVLRKCAKGFATELPIVKLQIVTLAAKLLVLCPTDERLSLVGGYVFSLAKYDLNYDVRDRTRMIVSLLAGLGLPESVVARDSAFETRGGVVLRREQARVILFQGKVAVVDDATDDTVPNAHLGSLTLITHKPMRSDEHLPDWLERGVESSLRDTVDDKPPPAPLPVFNSPATRQTKHGVTREVPSSSTPTSASKPQWTDLDKFYENDESEETESEESGEEEEEETEGASSEESSEEATEHDP</sequence>
<dbReference type="OrthoDB" id="10254310at2759"/>
<comment type="similarity">
    <text evidence="2">Belongs to the adaptor complexes large subunit family.</text>
</comment>
<feature type="region of interest" description="Disordered" evidence="6">
    <location>
        <begin position="650"/>
        <end position="742"/>
    </location>
</feature>
<dbReference type="GO" id="GO:0012505">
    <property type="term" value="C:endomembrane system"/>
    <property type="evidence" value="ECO:0007669"/>
    <property type="project" value="UniProtKB-SubCell"/>
</dbReference>
<dbReference type="GeneID" id="59342626"/>
<evidence type="ECO:0000256" key="4">
    <source>
        <dbReference type="ARBA" id="ARBA00022927"/>
    </source>
</evidence>
<accession>A0A8H6T074</accession>
<name>A0A8H6T074_9AGAR</name>
<dbReference type="SUPFAM" id="SSF48371">
    <property type="entry name" value="ARM repeat"/>
    <property type="match status" value="1"/>
</dbReference>
<evidence type="ECO:0000256" key="1">
    <source>
        <dbReference type="ARBA" id="ARBA00004308"/>
    </source>
</evidence>
<evidence type="ECO:0000313" key="9">
    <source>
        <dbReference type="Proteomes" id="UP000636479"/>
    </source>
</evidence>
<reference evidence="8" key="1">
    <citation type="submission" date="2020-05" db="EMBL/GenBank/DDBJ databases">
        <title>Mycena genomes resolve the evolution of fungal bioluminescence.</title>
        <authorList>
            <person name="Tsai I.J."/>
        </authorList>
    </citation>
    <scope>NUCLEOTIDE SEQUENCE</scope>
    <source>
        <strain evidence="8">171206Taipei</strain>
    </source>
</reference>
<evidence type="ECO:0000256" key="3">
    <source>
        <dbReference type="ARBA" id="ARBA00022448"/>
    </source>
</evidence>
<feature type="compositionally biased region" description="Acidic residues" evidence="6">
    <location>
        <begin position="706"/>
        <end position="726"/>
    </location>
</feature>
<dbReference type="InterPro" id="IPR002553">
    <property type="entry name" value="Clathrin/coatomer_adapt-like_N"/>
</dbReference>
<dbReference type="Pfam" id="PF01602">
    <property type="entry name" value="Adaptin_N"/>
    <property type="match status" value="1"/>
</dbReference>
<dbReference type="PANTHER" id="PTHR11134">
    <property type="entry name" value="ADAPTOR COMPLEX SUBUNIT BETA FAMILY MEMBER"/>
    <property type="match status" value="1"/>
</dbReference>
<proteinExistence type="inferred from homology"/>
<dbReference type="InterPro" id="IPR026739">
    <property type="entry name" value="AP_beta"/>
</dbReference>
<dbReference type="GO" id="GO:0006886">
    <property type="term" value="P:intracellular protein transport"/>
    <property type="evidence" value="ECO:0007669"/>
    <property type="project" value="InterPro"/>
</dbReference>
<protein>
    <submittedName>
        <fullName evidence="8">AP complex subunit beta</fullName>
    </submittedName>
</protein>
<keyword evidence="9" id="KW-1185">Reference proteome</keyword>
<feature type="compositionally biased region" description="Low complexity" evidence="6">
    <location>
        <begin position="684"/>
        <end position="693"/>
    </location>
</feature>
<dbReference type="EMBL" id="JACAZF010000003">
    <property type="protein sequence ID" value="KAF7309545.1"/>
    <property type="molecule type" value="Genomic_DNA"/>
</dbReference>
<organism evidence="8 9">
    <name type="scientific">Mycena indigotica</name>
    <dbReference type="NCBI Taxonomy" id="2126181"/>
    <lineage>
        <taxon>Eukaryota</taxon>
        <taxon>Fungi</taxon>
        <taxon>Dikarya</taxon>
        <taxon>Basidiomycota</taxon>
        <taxon>Agaricomycotina</taxon>
        <taxon>Agaricomycetes</taxon>
        <taxon>Agaricomycetidae</taxon>
        <taxon>Agaricales</taxon>
        <taxon>Marasmiineae</taxon>
        <taxon>Mycenaceae</taxon>
        <taxon>Mycena</taxon>
    </lineage>
</organism>
<dbReference type="AlphaFoldDB" id="A0A8H6T074"/>
<dbReference type="Gene3D" id="1.25.10.10">
    <property type="entry name" value="Leucine-rich Repeat Variant"/>
    <property type="match status" value="1"/>
</dbReference>
<feature type="compositionally biased region" description="Basic and acidic residues" evidence="6">
    <location>
        <begin position="650"/>
        <end position="659"/>
    </location>
</feature>
<dbReference type="Proteomes" id="UP000636479">
    <property type="component" value="Unassembled WGS sequence"/>
</dbReference>
<dbReference type="InterPro" id="IPR016024">
    <property type="entry name" value="ARM-type_fold"/>
</dbReference>
<dbReference type="RefSeq" id="XP_037222995.1">
    <property type="nucleotide sequence ID" value="XM_037360110.1"/>
</dbReference>
<evidence type="ECO:0000256" key="5">
    <source>
        <dbReference type="ARBA" id="ARBA00023136"/>
    </source>
</evidence>
<comment type="subcellular location">
    <subcellularLocation>
        <location evidence="1">Endomembrane system</location>
    </subcellularLocation>
</comment>
<evidence type="ECO:0000256" key="2">
    <source>
        <dbReference type="ARBA" id="ARBA00006613"/>
    </source>
</evidence>
<feature type="domain" description="Clathrin/coatomer adaptor adaptin-like N-terminal" evidence="7">
    <location>
        <begin position="50"/>
        <end position="568"/>
    </location>
</feature>
<keyword evidence="3" id="KW-0813">Transport</keyword>
<comment type="caution">
    <text evidence="8">The sequence shown here is derived from an EMBL/GenBank/DDBJ whole genome shotgun (WGS) entry which is preliminary data.</text>
</comment>
<keyword evidence="5" id="KW-0472">Membrane</keyword>